<evidence type="ECO:0000259" key="9">
    <source>
        <dbReference type="Pfam" id="PF00361"/>
    </source>
</evidence>
<feature type="transmembrane region" description="Helical" evidence="8">
    <location>
        <begin position="161"/>
        <end position="183"/>
    </location>
</feature>
<keyword evidence="3" id="KW-1003">Cell membrane</keyword>
<feature type="transmembrane region" description="Helical" evidence="8">
    <location>
        <begin position="331"/>
        <end position="352"/>
    </location>
</feature>
<feature type="transmembrane region" description="Helical" evidence="8">
    <location>
        <begin position="304"/>
        <end position="325"/>
    </location>
</feature>
<feature type="transmembrane region" description="Helical" evidence="8">
    <location>
        <begin position="108"/>
        <end position="125"/>
    </location>
</feature>
<keyword evidence="6 8" id="KW-0472">Membrane</keyword>
<dbReference type="PANTHER" id="PTHR42703">
    <property type="entry name" value="NADH DEHYDROGENASE"/>
    <property type="match status" value="1"/>
</dbReference>
<evidence type="ECO:0000256" key="2">
    <source>
        <dbReference type="ARBA" id="ARBA00005346"/>
    </source>
</evidence>
<feature type="transmembrane region" description="Helical" evidence="8">
    <location>
        <begin position="69"/>
        <end position="96"/>
    </location>
</feature>
<feature type="transmembrane region" description="Helical" evidence="8">
    <location>
        <begin position="6"/>
        <end position="23"/>
    </location>
</feature>
<name>A0ABV7HUF7_9GAMM</name>
<dbReference type="Pfam" id="PF00361">
    <property type="entry name" value="Proton_antipo_M"/>
    <property type="match status" value="1"/>
</dbReference>
<feature type="transmembrane region" description="Helical" evidence="8">
    <location>
        <begin position="452"/>
        <end position="471"/>
    </location>
</feature>
<keyword evidence="11" id="KW-1185">Reference proteome</keyword>
<sequence>MNHLAIAPVLIPLLTGILLLLGTGRPLVIQRSISFLSIVAQLAVATALILGTVGGDITVYALGNWAPPFGIVLVVDRLSALMVFTAAVLAFFSLWYAVRDNDKPADSLHSVVHFLLMGVNGAFLTGDLFNLFVFFEVLLIASYTLLLHGGGAARIKSGLHYVLLNLAGSSLFLLAAAILYSVTGTLNMADMAVKVANASPAQAPLLTAGALLLLVVFGLKAAMVPMYFWLPRAYASASAPVAAMFCIMTKIGLYAIIRVYTLIFGAEAGALANIAQPFLWPLALVTLALGATGALAARELRLQIAYLVIVSVGTLLAGIALNNTAALSATLYYLVHSTWICGALFLLADLIVRQRGATADRIITGPAVRQAVKLGGLFFIASAAIIGMPPLSGFIGKLMMLSAAESEQQTFWLWAILLLASFVMITALSRSGSTIFWRTENRVAKADKADRGALLAVICMLSLALFLSLAGDPVVRFTQALAKQTMTPALYIDAVLSHEPVSRAHAPGAQHD</sequence>
<proteinExistence type="inferred from homology"/>
<dbReference type="InterPro" id="IPR050586">
    <property type="entry name" value="CPA3_Na-H_Antiporter_D"/>
</dbReference>
<evidence type="ECO:0000256" key="1">
    <source>
        <dbReference type="ARBA" id="ARBA00004651"/>
    </source>
</evidence>
<feature type="transmembrane region" description="Helical" evidence="8">
    <location>
        <begin position="35"/>
        <end position="63"/>
    </location>
</feature>
<evidence type="ECO:0000313" key="11">
    <source>
        <dbReference type="Proteomes" id="UP001595548"/>
    </source>
</evidence>
<reference evidence="11" key="1">
    <citation type="journal article" date="2019" name="Int. J. Syst. Evol. Microbiol.">
        <title>The Global Catalogue of Microorganisms (GCM) 10K type strain sequencing project: providing services to taxonomists for standard genome sequencing and annotation.</title>
        <authorList>
            <consortium name="The Broad Institute Genomics Platform"/>
            <consortium name="The Broad Institute Genome Sequencing Center for Infectious Disease"/>
            <person name="Wu L."/>
            <person name="Ma J."/>
        </authorList>
    </citation>
    <scope>NUCLEOTIDE SEQUENCE [LARGE SCALE GENOMIC DNA]</scope>
    <source>
        <strain evidence="11">KCTC 52141</strain>
    </source>
</reference>
<comment type="caution">
    <text evidence="10">The sequence shown here is derived from an EMBL/GenBank/DDBJ whole genome shotgun (WGS) entry which is preliminary data.</text>
</comment>
<feature type="transmembrane region" description="Helical" evidence="8">
    <location>
        <begin position="203"/>
        <end position="230"/>
    </location>
</feature>
<comment type="similarity">
    <text evidence="2">Belongs to the CPA3 antiporters (TC 2.A.63) subunit D family.</text>
</comment>
<dbReference type="PANTHER" id="PTHR42703:SF1">
    <property type="entry name" value="NA(+)_H(+) ANTIPORTER SUBUNIT D1"/>
    <property type="match status" value="1"/>
</dbReference>
<evidence type="ECO:0000256" key="6">
    <source>
        <dbReference type="ARBA" id="ARBA00023136"/>
    </source>
</evidence>
<accession>A0ABV7HUF7</accession>
<organism evidence="10 11">
    <name type="scientific">Gilvimarinus japonicus</name>
    <dbReference type="NCBI Taxonomy" id="1796469"/>
    <lineage>
        <taxon>Bacteria</taxon>
        <taxon>Pseudomonadati</taxon>
        <taxon>Pseudomonadota</taxon>
        <taxon>Gammaproteobacteria</taxon>
        <taxon>Cellvibrionales</taxon>
        <taxon>Cellvibrionaceae</taxon>
        <taxon>Gilvimarinus</taxon>
    </lineage>
</organism>
<evidence type="ECO:0000256" key="3">
    <source>
        <dbReference type="ARBA" id="ARBA00022475"/>
    </source>
</evidence>
<comment type="subcellular location">
    <subcellularLocation>
        <location evidence="1">Cell membrane</location>
        <topology evidence="1">Multi-pass membrane protein</topology>
    </subcellularLocation>
    <subcellularLocation>
        <location evidence="7">Membrane</location>
        <topology evidence="7">Multi-pass membrane protein</topology>
    </subcellularLocation>
</comment>
<protein>
    <submittedName>
        <fullName evidence="10">Monovalent cation/H+ antiporter subunit D</fullName>
    </submittedName>
</protein>
<dbReference type="NCBIfam" id="NF009309">
    <property type="entry name" value="PRK12666.1"/>
    <property type="match status" value="1"/>
</dbReference>
<feature type="transmembrane region" description="Helical" evidence="8">
    <location>
        <begin position="131"/>
        <end position="149"/>
    </location>
</feature>
<feature type="transmembrane region" description="Helical" evidence="8">
    <location>
        <begin position="411"/>
        <end position="431"/>
    </location>
</feature>
<keyword evidence="4 7" id="KW-0812">Transmembrane</keyword>
<dbReference type="EMBL" id="JBHRTL010000030">
    <property type="protein sequence ID" value="MFC3156403.1"/>
    <property type="molecule type" value="Genomic_DNA"/>
</dbReference>
<gene>
    <name evidence="10" type="ORF">ACFOEB_14415</name>
</gene>
<feature type="domain" description="NADH:quinone oxidoreductase/Mrp antiporter transmembrane" evidence="9">
    <location>
        <begin position="126"/>
        <end position="420"/>
    </location>
</feature>
<evidence type="ECO:0000256" key="5">
    <source>
        <dbReference type="ARBA" id="ARBA00022989"/>
    </source>
</evidence>
<feature type="transmembrane region" description="Helical" evidence="8">
    <location>
        <begin position="278"/>
        <end position="297"/>
    </location>
</feature>
<dbReference type="RefSeq" id="WP_382417616.1">
    <property type="nucleotide sequence ID" value="NZ_AP031500.1"/>
</dbReference>
<evidence type="ECO:0000256" key="4">
    <source>
        <dbReference type="ARBA" id="ARBA00022692"/>
    </source>
</evidence>
<dbReference type="InterPro" id="IPR003918">
    <property type="entry name" value="NADH_UbQ_OxRdtase"/>
</dbReference>
<evidence type="ECO:0000256" key="7">
    <source>
        <dbReference type="RuleBase" id="RU000320"/>
    </source>
</evidence>
<dbReference type="Proteomes" id="UP001595548">
    <property type="component" value="Unassembled WGS sequence"/>
</dbReference>
<evidence type="ECO:0000313" key="10">
    <source>
        <dbReference type="EMBL" id="MFC3156403.1"/>
    </source>
</evidence>
<feature type="transmembrane region" description="Helical" evidence="8">
    <location>
        <begin position="372"/>
        <end position="391"/>
    </location>
</feature>
<evidence type="ECO:0000256" key="8">
    <source>
        <dbReference type="SAM" id="Phobius"/>
    </source>
</evidence>
<feature type="transmembrane region" description="Helical" evidence="8">
    <location>
        <begin position="242"/>
        <end position="266"/>
    </location>
</feature>
<keyword evidence="5 8" id="KW-1133">Transmembrane helix</keyword>
<dbReference type="PRINTS" id="PR01437">
    <property type="entry name" value="NUOXDRDTASE4"/>
</dbReference>
<dbReference type="InterPro" id="IPR001750">
    <property type="entry name" value="ND/Mrp_TM"/>
</dbReference>